<evidence type="ECO:0000256" key="6">
    <source>
        <dbReference type="ARBA" id="ARBA00022989"/>
    </source>
</evidence>
<accession>A0A383CF23</accession>
<evidence type="ECO:0000256" key="3">
    <source>
        <dbReference type="ARBA" id="ARBA00022475"/>
    </source>
</evidence>
<reference evidence="10" key="1">
    <citation type="submission" date="2018-05" db="EMBL/GenBank/DDBJ databases">
        <authorList>
            <person name="Lanie J.A."/>
            <person name="Ng W.-L."/>
            <person name="Kazmierczak K.M."/>
            <person name="Andrzejewski T.M."/>
            <person name="Davidsen T.M."/>
            <person name="Wayne K.J."/>
            <person name="Tettelin H."/>
            <person name="Glass J.I."/>
            <person name="Rusch D."/>
            <person name="Podicherti R."/>
            <person name="Tsui H.-C.T."/>
            <person name="Winkler M.E."/>
        </authorList>
    </citation>
    <scope>NUCLEOTIDE SEQUENCE</scope>
</reference>
<evidence type="ECO:0000256" key="9">
    <source>
        <dbReference type="SAM" id="Phobius"/>
    </source>
</evidence>
<keyword evidence="5" id="KW-0029">Amino-acid transport</keyword>
<dbReference type="Pfam" id="PF02653">
    <property type="entry name" value="BPD_transp_2"/>
    <property type="match status" value="1"/>
</dbReference>
<gene>
    <name evidence="10" type="ORF">METZ01_LOCUS483149</name>
</gene>
<dbReference type="PANTHER" id="PTHR11795:SF445">
    <property type="entry name" value="AMINO ACID ABC TRANSPORTER PERMEASE PROTEIN"/>
    <property type="match status" value="1"/>
</dbReference>
<comment type="subcellular location">
    <subcellularLocation>
        <location evidence="1">Cell membrane</location>
        <topology evidence="1">Multi-pass membrane protein</topology>
    </subcellularLocation>
</comment>
<keyword evidence="7 9" id="KW-0472">Membrane</keyword>
<keyword evidence="4 9" id="KW-0812">Transmembrane</keyword>
<name>A0A383CF23_9ZZZZ</name>
<dbReference type="GO" id="GO:0022857">
    <property type="term" value="F:transmembrane transporter activity"/>
    <property type="evidence" value="ECO:0007669"/>
    <property type="project" value="InterPro"/>
</dbReference>
<organism evidence="10">
    <name type="scientific">marine metagenome</name>
    <dbReference type="NCBI Taxonomy" id="408172"/>
    <lineage>
        <taxon>unclassified sequences</taxon>
        <taxon>metagenomes</taxon>
        <taxon>ecological metagenomes</taxon>
    </lineage>
</organism>
<evidence type="ECO:0000256" key="8">
    <source>
        <dbReference type="ARBA" id="ARBA00037998"/>
    </source>
</evidence>
<evidence type="ECO:0000256" key="1">
    <source>
        <dbReference type="ARBA" id="ARBA00004651"/>
    </source>
</evidence>
<keyword evidence="3" id="KW-1003">Cell membrane</keyword>
<protein>
    <recommendedName>
        <fullName evidence="11">Branched-chain amino acid ABC transporter permease</fullName>
    </recommendedName>
</protein>
<dbReference type="GO" id="GO:0005886">
    <property type="term" value="C:plasma membrane"/>
    <property type="evidence" value="ECO:0007669"/>
    <property type="project" value="UniProtKB-SubCell"/>
</dbReference>
<dbReference type="GO" id="GO:0006865">
    <property type="term" value="P:amino acid transport"/>
    <property type="evidence" value="ECO:0007669"/>
    <property type="project" value="UniProtKB-KW"/>
</dbReference>
<proteinExistence type="inferred from homology"/>
<evidence type="ECO:0000256" key="4">
    <source>
        <dbReference type="ARBA" id="ARBA00022692"/>
    </source>
</evidence>
<dbReference type="AlphaFoldDB" id="A0A383CF23"/>
<evidence type="ECO:0000313" key="10">
    <source>
        <dbReference type="EMBL" id="SVE30295.1"/>
    </source>
</evidence>
<keyword evidence="6 9" id="KW-1133">Transmembrane helix</keyword>
<dbReference type="EMBL" id="UINC01207971">
    <property type="protein sequence ID" value="SVE30295.1"/>
    <property type="molecule type" value="Genomic_DNA"/>
</dbReference>
<feature type="transmembrane region" description="Helical" evidence="9">
    <location>
        <begin position="105"/>
        <end position="125"/>
    </location>
</feature>
<feature type="non-terminal residue" evidence="10">
    <location>
        <position position="207"/>
    </location>
</feature>
<keyword evidence="2" id="KW-0813">Transport</keyword>
<feature type="transmembrane region" description="Helical" evidence="9">
    <location>
        <begin position="145"/>
        <end position="165"/>
    </location>
</feature>
<evidence type="ECO:0000256" key="2">
    <source>
        <dbReference type="ARBA" id="ARBA00022448"/>
    </source>
</evidence>
<evidence type="ECO:0000256" key="5">
    <source>
        <dbReference type="ARBA" id="ARBA00022970"/>
    </source>
</evidence>
<dbReference type="CDD" id="cd06582">
    <property type="entry name" value="TM_PBP1_LivH_like"/>
    <property type="match status" value="1"/>
</dbReference>
<dbReference type="InterPro" id="IPR001851">
    <property type="entry name" value="ABC_transp_permease"/>
</dbReference>
<dbReference type="InterPro" id="IPR052157">
    <property type="entry name" value="BCAA_transport_permease"/>
</dbReference>
<feature type="transmembrane region" description="Helical" evidence="9">
    <location>
        <begin position="64"/>
        <end position="85"/>
    </location>
</feature>
<feature type="transmembrane region" description="Helical" evidence="9">
    <location>
        <begin position="39"/>
        <end position="58"/>
    </location>
</feature>
<dbReference type="PANTHER" id="PTHR11795">
    <property type="entry name" value="BRANCHED-CHAIN AMINO ACID TRANSPORT SYSTEM PERMEASE PROTEIN LIVH"/>
    <property type="match status" value="1"/>
</dbReference>
<sequence>MGDVLSGQLLISMLVLGAVYGLIAFGLNLIYGTMRLLNVAHGDILMLGGYFAFWMFTLADIGPVYSMLIAFVLAGILGAGIYQFICNRVLRSSKLVEQIEANSLLVLFGVSIVFQNVAAMAFTPTARGYSYLDDIIQFGSFQVTAGRLAVMVIGLTVCVTCIMFFRVSITGLAIRALIQQPTAATLVGINVERTRLISFSLGFGIAG</sequence>
<evidence type="ECO:0008006" key="11">
    <source>
        <dbReference type="Google" id="ProtNLM"/>
    </source>
</evidence>
<comment type="similarity">
    <text evidence="8">Belongs to the binding-protein-dependent transport system permease family. LivHM subfamily.</text>
</comment>
<feature type="transmembrane region" description="Helical" evidence="9">
    <location>
        <begin position="6"/>
        <end position="27"/>
    </location>
</feature>
<evidence type="ECO:0000256" key="7">
    <source>
        <dbReference type="ARBA" id="ARBA00023136"/>
    </source>
</evidence>